<organism evidence="7 8">
    <name type="scientific">Actinomadura decatromicini</name>
    <dbReference type="NCBI Taxonomy" id="2604572"/>
    <lineage>
        <taxon>Bacteria</taxon>
        <taxon>Bacillati</taxon>
        <taxon>Actinomycetota</taxon>
        <taxon>Actinomycetes</taxon>
        <taxon>Streptosporangiales</taxon>
        <taxon>Thermomonosporaceae</taxon>
        <taxon>Actinomadura</taxon>
    </lineage>
</organism>
<evidence type="ECO:0000256" key="5">
    <source>
        <dbReference type="SAM" id="SignalP"/>
    </source>
</evidence>
<dbReference type="PROSITE" id="PS51257">
    <property type="entry name" value="PROKAR_LIPOPROTEIN"/>
    <property type="match status" value="1"/>
</dbReference>
<dbReference type="GO" id="GO:0030288">
    <property type="term" value="C:outer membrane-bounded periplasmic space"/>
    <property type="evidence" value="ECO:0007669"/>
    <property type="project" value="TreeGrafter"/>
</dbReference>
<keyword evidence="4 5" id="KW-0732">Signal</keyword>
<accession>A0A5D3F479</accession>
<dbReference type="InterPro" id="IPR002491">
    <property type="entry name" value="ABC_transptr_periplasmic_BD"/>
</dbReference>
<gene>
    <name evidence="7" type="ORF">FXF68_40190</name>
</gene>
<dbReference type="GO" id="GO:1901678">
    <property type="term" value="P:iron coordination entity transport"/>
    <property type="evidence" value="ECO:0007669"/>
    <property type="project" value="UniProtKB-ARBA"/>
</dbReference>
<keyword evidence="8" id="KW-1185">Reference proteome</keyword>
<dbReference type="CDD" id="cd01146">
    <property type="entry name" value="FhuD"/>
    <property type="match status" value="1"/>
</dbReference>
<dbReference type="RefSeq" id="WP_148768072.1">
    <property type="nucleotide sequence ID" value="NZ_VSRQ01000013.1"/>
</dbReference>
<dbReference type="EMBL" id="VSRQ01000013">
    <property type="protein sequence ID" value="TYK43101.1"/>
    <property type="molecule type" value="Genomic_DNA"/>
</dbReference>
<comment type="subcellular location">
    <subcellularLocation>
        <location evidence="1">Cell envelope</location>
    </subcellularLocation>
</comment>
<feature type="domain" description="Fe/B12 periplasmic-binding" evidence="6">
    <location>
        <begin position="59"/>
        <end position="331"/>
    </location>
</feature>
<feature type="chain" id="PRO_5039167633" evidence="5">
    <location>
        <begin position="23"/>
        <end position="331"/>
    </location>
</feature>
<evidence type="ECO:0000256" key="4">
    <source>
        <dbReference type="ARBA" id="ARBA00022729"/>
    </source>
</evidence>
<dbReference type="PANTHER" id="PTHR30532">
    <property type="entry name" value="IRON III DICITRATE-BINDING PERIPLASMIC PROTEIN"/>
    <property type="match status" value="1"/>
</dbReference>
<proteinExistence type="inferred from homology"/>
<evidence type="ECO:0000313" key="8">
    <source>
        <dbReference type="Proteomes" id="UP000323505"/>
    </source>
</evidence>
<evidence type="ECO:0000256" key="1">
    <source>
        <dbReference type="ARBA" id="ARBA00004196"/>
    </source>
</evidence>
<evidence type="ECO:0000256" key="2">
    <source>
        <dbReference type="ARBA" id="ARBA00008814"/>
    </source>
</evidence>
<comment type="caution">
    <text evidence="7">The sequence shown here is derived from an EMBL/GenBank/DDBJ whole genome shotgun (WGS) entry which is preliminary data.</text>
</comment>
<protein>
    <submittedName>
        <fullName evidence="7">Iron-siderophore ABC transporter substrate-binding protein</fullName>
    </submittedName>
</protein>
<evidence type="ECO:0000256" key="3">
    <source>
        <dbReference type="ARBA" id="ARBA00022448"/>
    </source>
</evidence>
<dbReference type="PROSITE" id="PS50983">
    <property type="entry name" value="FE_B12_PBP"/>
    <property type="match status" value="1"/>
</dbReference>
<dbReference type="AlphaFoldDB" id="A0A5D3F479"/>
<dbReference type="Gene3D" id="3.40.50.1980">
    <property type="entry name" value="Nitrogenase molybdenum iron protein domain"/>
    <property type="match status" value="2"/>
</dbReference>
<dbReference type="SUPFAM" id="SSF53807">
    <property type="entry name" value="Helical backbone' metal receptor"/>
    <property type="match status" value="1"/>
</dbReference>
<reference evidence="7 8" key="1">
    <citation type="submission" date="2019-08" db="EMBL/GenBank/DDBJ databases">
        <title>Actinomadura sp. nov. CYP1-5 isolated from mountain soil.</title>
        <authorList>
            <person name="Songsumanus A."/>
            <person name="Kuncharoen N."/>
            <person name="Kudo T."/>
            <person name="Yuki M."/>
            <person name="Igarashi Y."/>
            <person name="Tanasupawat S."/>
        </authorList>
    </citation>
    <scope>NUCLEOTIDE SEQUENCE [LARGE SCALE GENOMIC DNA]</scope>
    <source>
        <strain evidence="7 8">CYP1-5</strain>
    </source>
</reference>
<feature type="signal peptide" evidence="5">
    <location>
        <begin position="1"/>
        <end position="22"/>
    </location>
</feature>
<dbReference type="PRINTS" id="PR01715">
    <property type="entry name" value="FERRIBNDNGPP"/>
</dbReference>
<dbReference type="InterPro" id="IPR051313">
    <property type="entry name" value="Bact_iron-sidero_bind"/>
</dbReference>
<evidence type="ECO:0000259" key="6">
    <source>
        <dbReference type="PROSITE" id="PS50983"/>
    </source>
</evidence>
<dbReference type="Pfam" id="PF01497">
    <property type="entry name" value="Peripla_BP_2"/>
    <property type="match status" value="1"/>
</dbReference>
<name>A0A5D3F479_9ACTN</name>
<dbReference type="Proteomes" id="UP000323505">
    <property type="component" value="Unassembled WGS sequence"/>
</dbReference>
<comment type="similarity">
    <text evidence="2">Belongs to the bacterial solute-binding protein 8 family.</text>
</comment>
<keyword evidence="3" id="KW-0813">Transport</keyword>
<sequence>MNPTPWRTIGACTALTLSLALAGCGDDESGVRPGAAATGGPVTIRHAAGTTKLDRPAVRVASLEWEFTEELLAIGVAPVGATDIKQYKTYVGVRNEALAKTRDLGTRQEPNLEAIASLHPDLIVGDLERHKSIYSKLSQIAPTTLHSQYKDKASDPEEPLARMSRAVRDLGKATGHDAQSETVLKHMDQTFADAAKRIQTAGKAGTPYLLAQGFTDQGAPLLWIFLGDSWPGGVAAKVGLKPGYTGEFDRYGFNQVGVEGLTKVPAGTSFFYQVQPDDDVIAGKISTNAAWASLPFVKDGAVHKLRPDTWFYGGPLSAERLATQVADGLAR</sequence>
<dbReference type="PANTHER" id="PTHR30532:SF1">
    <property type="entry name" value="IRON(3+)-HYDROXAMATE-BINDING PROTEIN FHUD"/>
    <property type="match status" value="1"/>
</dbReference>
<evidence type="ECO:0000313" key="7">
    <source>
        <dbReference type="EMBL" id="TYK43101.1"/>
    </source>
</evidence>